<feature type="compositionally biased region" description="Polar residues" evidence="1">
    <location>
        <begin position="302"/>
        <end position="312"/>
    </location>
</feature>
<sequence length="352" mass="39598">MVLDRHLNSHLPPSSNSRPFPNIQTSALLENLLLSQPEAWVYNTDVAMFQNPGNATCLQDLQPSLTNYALSENQFTGPDQPIPLTSNFLPHETVQPTSTPMTSLIPPATLLVPYPVVVLLPVPLPIPIPIPIQIHQSLDSKAFIKTSRTGYMIDKSMQTSPTISCCTSSMAYPIFPHTPTESQDEVLDLSLKATQTKREHLLSASPNSPLDLSLVSSNGRWWHDDMNGQNTQYKGEIHEGNGNNITDSKYEDYNGRIVHSTQTVKAFVSPTETVLAPFCDKRRGFSQDYMINFPMKPDRSQDNGPQDSSSRSFRAYPLCSELQRSVHFKRDWSQKMYGKTYKKQNLTFLPRK</sequence>
<dbReference type="InterPro" id="IPR026092">
    <property type="entry name" value="RAI2/SOBP"/>
</dbReference>
<dbReference type="PANTHER" id="PTHR23186">
    <property type="entry name" value="RETINOIC ACID-INDUCED PROTEIN 2"/>
    <property type="match status" value="1"/>
</dbReference>
<evidence type="ECO:0000313" key="3">
    <source>
        <dbReference type="Proteomes" id="UP001479290"/>
    </source>
</evidence>
<dbReference type="AlphaFoldDB" id="A0AAW2A1G5"/>
<dbReference type="EMBL" id="JAWDJR010000011">
    <property type="protein sequence ID" value="KAK9966683.1"/>
    <property type="molecule type" value="Genomic_DNA"/>
</dbReference>
<accession>A0AAW2A1G5</accession>
<evidence type="ECO:0000256" key="1">
    <source>
        <dbReference type="SAM" id="MobiDB-lite"/>
    </source>
</evidence>
<keyword evidence="3" id="KW-1185">Reference proteome</keyword>
<name>A0AAW2A1G5_CULAL</name>
<organism evidence="2 3">
    <name type="scientific">Culter alburnus</name>
    <name type="common">Topmouth culter</name>
    <dbReference type="NCBI Taxonomy" id="194366"/>
    <lineage>
        <taxon>Eukaryota</taxon>
        <taxon>Metazoa</taxon>
        <taxon>Chordata</taxon>
        <taxon>Craniata</taxon>
        <taxon>Vertebrata</taxon>
        <taxon>Euteleostomi</taxon>
        <taxon>Actinopterygii</taxon>
        <taxon>Neopterygii</taxon>
        <taxon>Teleostei</taxon>
        <taxon>Ostariophysi</taxon>
        <taxon>Cypriniformes</taxon>
        <taxon>Xenocyprididae</taxon>
        <taxon>Xenocypridinae</taxon>
        <taxon>Culter</taxon>
    </lineage>
</organism>
<feature type="compositionally biased region" description="Polar residues" evidence="1">
    <location>
        <begin position="11"/>
        <end position="21"/>
    </location>
</feature>
<feature type="region of interest" description="Disordered" evidence="1">
    <location>
        <begin position="293"/>
        <end position="312"/>
    </location>
</feature>
<dbReference type="Proteomes" id="UP001479290">
    <property type="component" value="Unassembled WGS sequence"/>
</dbReference>
<dbReference type="GO" id="GO:0048513">
    <property type="term" value="P:animal organ development"/>
    <property type="evidence" value="ECO:0007669"/>
    <property type="project" value="TreeGrafter"/>
</dbReference>
<dbReference type="PANTHER" id="PTHR23186:SF3">
    <property type="entry name" value="RETINOIC ACID-INDUCED PROTEIN 2"/>
    <property type="match status" value="1"/>
</dbReference>
<dbReference type="GO" id="GO:0005634">
    <property type="term" value="C:nucleus"/>
    <property type="evidence" value="ECO:0007669"/>
    <property type="project" value="TreeGrafter"/>
</dbReference>
<reference evidence="2 3" key="1">
    <citation type="submission" date="2024-05" db="EMBL/GenBank/DDBJ databases">
        <title>A high-quality chromosomal-level genome assembly of Topmouth culter (Culter alburnus).</title>
        <authorList>
            <person name="Zhao H."/>
        </authorList>
    </citation>
    <scope>NUCLEOTIDE SEQUENCE [LARGE SCALE GENOMIC DNA]</scope>
    <source>
        <strain evidence="2">CATC2023</strain>
        <tissue evidence="2">Muscle</tissue>
    </source>
</reference>
<feature type="region of interest" description="Disordered" evidence="1">
    <location>
        <begin position="1"/>
        <end position="21"/>
    </location>
</feature>
<proteinExistence type="predicted"/>
<protein>
    <submittedName>
        <fullName evidence="2">Uncharacterized protein</fullName>
    </submittedName>
</protein>
<evidence type="ECO:0000313" key="2">
    <source>
        <dbReference type="EMBL" id="KAK9966683.1"/>
    </source>
</evidence>
<comment type="caution">
    <text evidence="2">The sequence shown here is derived from an EMBL/GenBank/DDBJ whole genome shotgun (WGS) entry which is preliminary data.</text>
</comment>
<gene>
    <name evidence="2" type="ORF">ABG768_003780</name>
</gene>